<comment type="function">
    <text evidence="8">Claudins function as major constituents of the tight junction complexes that regulate the permeability of epithelia.</text>
</comment>
<evidence type="ECO:0000256" key="1">
    <source>
        <dbReference type="ARBA" id="ARBA00008295"/>
    </source>
</evidence>
<evidence type="ECO:0000256" key="3">
    <source>
        <dbReference type="ARBA" id="ARBA00022475"/>
    </source>
</evidence>
<dbReference type="Gene3D" id="1.20.140.150">
    <property type="match status" value="1"/>
</dbReference>
<organism evidence="10 11">
    <name type="scientific">Varanus komodoensis</name>
    <name type="common">Komodo dragon</name>
    <dbReference type="NCBI Taxonomy" id="61221"/>
    <lineage>
        <taxon>Eukaryota</taxon>
        <taxon>Metazoa</taxon>
        <taxon>Chordata</taxon>
        <taxon>Craniata</taxon>
        <taxon>Vertebrata</taxon>
        <taxon>Euteleostomi</taxon>
        <taxon>Lepidosauria</taxon>
        <taxon>Squamata</taxon>
        <taxon>Bifurcata</taxon>
        <taxon>Unidentata</taxon>
        <taxon>Episquamata</taxon>
        <taxon>Toxicofera</taxon>
        <taxon>Anguimorpha</taxon>
        <taxon>Paleoanguimorpha</taxon>
        <taxon>Varanoidea</taxon>
        <taxon>Varanidae</taxon>
        <taxon>Varanus</taxon>
    </lineage>
</organism>
<keyword evidence="5 8" id="KW-0965">Cell junction</keyword>
<dbReference type="KEGG" id="vko:123026430"/>
<keyword evidence="7 8" id="KW-0472">Membrane</keyword>
<dbReference type="Pfam" id="PF00822">
    <property type="entry name" value="PMP22_Claudin"/>
    <property type="match status" value="1"/>
</dbReference>
<evidence type="ECO:0000256" key="9">
    <source>
        <dbReference type="SAM" id="SignalP"/>
    </source>
</evidence>
<evidence type="ECO:0000256" key="8">
    <source>
        <dbReference type="RuleBase" id="RU060637"/>
    </source>
</evidence>
<dbReference type="AlphaFoldDB" id="A0A8D2IL76"/>
<reference evidence="10" key="2">
    <citation type="submission" date="2025-09" db="UniProtKB">
        <authorList>
            <consortium name="Ensembl"/>
        </authorList>
    </citation>
    <scope>IDENTIFICATION</scope>
</reference>
<sequence length="219" mass="23834">MASRAFQISALLLAFLGLLLVLGTTVSSNWKICITVTTFTWFYEGLWMHCTTTSMSVVQCEKFHSFLYLHTYIQACRALMILSLVLGVSGTLLALLGLRCTQLGTATETKKAKIAMIGGMMFILSGLSSMVAVSWYAARVMAEFFDSLYGGTKYELGSALYLGWAGSTLSILGGIFLTCASCKGKPKAQKHDYTAAQSTSEPCIYIKKSESVIPAKDYV</sequence>
<keyword evidence="2 8" id="KW-0796">Tight junction</keyword>
<proteinExistence type="inferred from homology"/>
<feature type="chain" id="PRO_5034822705" description="Claudin" evidence="9">
    <location>
        <begin position="24"/>
        <end position="219"/>
    </location>
</feature>
<evidence type="ECO:0000256" key="6">
    <source>
        <dbReference type="ARBA" id="ARBA00022989"/>
    </source>
</evidence>
<comment type="caution">
    <text evidence="8">Lacks conserved residue(s) required for the propagation of feature annotation.</text>
</comment>
<accession>A0A8D2IL76</accession>
<dbReference type="PROSITE" id="PS01346">
    <property type="entry name" value="CLAUDIN"/>
    <property type="match status" value="1"/>
</dbReference>
<feature type="transmembrane region" description="Helical" evidence="8">
    <location>
        <begin position="117"/>
        <end position="138"/>
    </location>
</feature>
<dbReference type="GO" id="GO:0005923">
    <property type="term" value="C:bicellular tight junction"/>
    <property type="evidence" value="ECO:0007669"/>
    <property type="project" value="UniProtKB-SubCell"/>
</dbReference>
<keyword evidence="4 8" id="KW-0812">Transmembrane</keyword>
<dbReference type="PRINTS" id="PR01077">
    <property type="entry name" value="CLAUDIN"/>
</dbReference>
<protein>
    <recommendedName>
        <fullName evidence="8">Claudin</fullName>
    </recommendedName>
</protein>
<gene>
    <name evidence="10" type="primary">LOC123026430</name>
</gene>
<comment type="subcellular location">
    <subcellularLocation>
        <location evidence="8">Cell junction</location>
        <location evidence="8">Tight junction</location>
    </subcellularLocation>
    <subcellularLocation>
        <location evidence="8">Cell membrane</location>
        <topology evidence="8">Multi-pass membrane protein</topology>
    </subcellularLocation>
</comment>
<keyword evidence="6 8" id="KW-1133">Transmembrane helix</keyword>
<dbReference type="RefSeq" id="XP_044291998.1">
    <property type="nucleotide sequence ID" value="XM_044436063.1"/>
</dbReference>
<evidence type="ECO:0000256" key="5">
    <source>
        <dbReference type="ARBA" id="ARBA00022949"/>
    </source>
</evidence>
<dbReference type="OMA" id="PHIQACR"/>
<dbReference type="Ensembl" id="ENSVKKT00000002077.1">
    <property type="protein sequence ID" value="ENSVKKP00000002012.1"/>
    <property type="gene ID" value="ENSVKKG00000001640.1"/>
</dbReference>
<keyword evidence="3 8" id="KW-1003">Cell membrane</keyword>
<evidence type="ECO:0000256" key="7">
    <source>
        <dbReference type="ARBA" id="ARBA00023136"/>
    </source>
</evidence>
<dbReference type="Proteomes" id="UP000694545">
    <property type="component" value="Unplaced"/>
</dbReference>
<comment type="similarity">
    <text evidence="1 8">Belongs to the claudin family.</text>
</comment>
<dbReference type="InterPro" id="IPR017974">
    <property type="entry name" value="Claudin_CS"/>
</dbReference>
<feature type="signal peptide" evidence="9">
    <location>
        <begin position="1"/>
        <end position="23"/>
    </location>
</feature>
<dbReference type="RefSeq" id="XP_044292008.1">
    <property type="nucleotide sequence ID" value="XM_044436073.1"/>
</dbReference>
<feature type="transmembrane region" description="Helical" evidence="8">
    <location>
        <begin position="72"/>
        <end position="96"/>
    </location>
</feature>
<evidence type="ECO:0000256" key="2">
    <source>
        <dbReference type="ARBA" id="ARBA00022427"/>
    </source>
</evidence>
<dbReference type="GO" id="GO:0005198">
    <property type="term" value="F:structural molecule activity"/>
    <property type="evidence" value="ECO:0007669"/>
    <property type="project" value="InterPro"/>
</dbReference>
<dbReference type="InterPro" id="IPR004031">
    <property type="entry name" value="PMP22/EMP/MP20/Claudin"/>
</dbReference>
<dbReference type="InterPro" id="IPR006187">
    <property type="entry name" value="Claudin"/>
</dbReference>
<name>A0A8D2IL76_VARKO</name>
<dbReference type="PANTHER" id="PTHR12002">
    <property type="entry name" value="CLAUDIN"/>
    <property type="match status" value="1"/>
</dbReference>
<evidence type="ECO:0000313" key="10">
    <source>
        <dbReference type="Ensembl" id="ENSVKKP00000002012.1"/>
    </source>
</evidence>
<keyword evidence="11" id="KW-1185">Reference proteome</keyword>
<reference evidence="10" key="1">
    <citation type="submission" date="2025-08" db="UniProtKB">
        <authorList>
            <consortium name="Ensembl"/>
        </authorList>
    </citation>
    <scope>IDENTIFICATION</scope>
</reference>
<dbReference type="GeneID" id="123026430"/>
<evidence type="ECO:0000256" key="4">
    <source>
        <dbReference type="ARBA" id="ARBA00022692"/>
    </source>
</evidence>
<dbReference type="GO" id="GO:0005886">
    <property type="term" value="C:plasma membrane"/>
    <property type="evidence" value="ECO:0007669"/>
    <property type="project" value="UniProtKB-SubCell"/>
</dbReference>
<keyword evidence="9" id="KW-0732">Signal</keyword>
<feature type="transmembrane region" description="Helical" evidence="8">
    <location>
        <begin position="158"/>
        <end position="180"/>
    </location>
</feature>
<evidence type="ECO:0000313" key="11">
    <source>
        <dbReference type="Proteomes" id="UP000694545"/>
    </source>
</evidence>